<evidence type="ECO:0000256" key="1">
    <source>
        <dbReference type="SAM" id="MobiDB-lite"/>
    </source>
</evidence>
<feature type="transmembrane region" description="Helical" evidence="2">
    <location>
        <begin position="33"/>
        <end position="52"/>
    </location>
</feature>
<dbReference type="Proteomes" id="UP000515908">
    <property type="component" value="Chromosome 23"/>
</dbReference>
<gene>
    <name evidence="3" type="ORF">ADEAN_000935700</name>
</gene>
<reference evidence="3 4" key="1">
    <citation type="submission" date="2020-08" db="EMBL/GenBank/DDBJ databases">
        <authorList>
            <person name="Newling K."/>
            <person name="Davey J."/>
            <person name="Forrester S."/>
        </authorList>
    </citation>
    <scope>NUCLEOTIDE SEQUENCE [LARGE SCALE GENOMIC DNA]</scope>
    <source>
        <strain evidence="4">Crithidia deanei Carvalho (ATCC PRA-265)</strain>
    </source>
</reference>
<evidence type="ECO:0000313" key="4">
    <source>
        <dbReference type="Proteomes" id="UP000515908"/>
    </source>
</evidence>
<keyword evidence="2" id="KW-0472">Membrane</keyword>
<feature type="region of interest" description="Disordered" evidence="1">
    <location>
        <begin position="129"/>
        <end position="201"/>
    </location>
</feature>
<sequence length="201" mass="22738">MDQQSHPKHKQNGVHVPVVLAVSLAGSTVHVRVVPAVSLARFTVLLMIVLILKQKQRQTVANAVAQRLHNPLVVVNDEALAFSYGICKKRFGASGQRAHRETPTDLTPEQQCKWHAFLIPWLVSVHKNSGQEEERQSQRRRGTHRPAQTVLFAGSVPFFHSQRPKPTRREAVRGPRERSASRHTLRRSNVQPKWGTEETPK</sequence>
<dbReference type="AlphaFoldDB" id="A0A7G2CUA8"/>
<evidence type="ECO:0000256" key="2">
    <source>
        <dbReference type="SAM" id="Phobius"/>
    </source>
</evidence>
<organism evidence="3 4">
    <name type="scientific">Angomonas deanei</name>
    <dbReference type="NCBI Taxonomy" id="59799"/>
    <lineage>
        <taxon>Eukaryota</taxon>
        <taxon>Discoba</taxon>
        <taxon>Euglenozoa</taxon>
        <taxon>Kinetoplastea</taxon>
        <taxon>Metakinetoplastina</taxon>
        <taxon>Trypanosomatida</taxon>
        <taxon>Trypanosomatidae</taxon>
        <taxon>Strigomonadinae</taxon>
        <taxon>Angomonas</taxon>
    </lineage>
</organism>
<keyword evidence="2" id="KW-1133">Transmembrane helix</keyword>
<name>A0A7G2CUA8_9TRYP</name>
<feature type="compositionally biased region" description="Basic and acidic residues" evidence="1">
    <location>
        <begin position="167"/>
        <end position="180"/>
    </location>
</feature>
<evidence type="ECO:0000313" key="3">
    <source>
        <dbReference type="EMBL" id="CAD2221822.1"/>
    </source>
</evidence>
<proteinExistence type="predicted"/>
<keyword evidence="4" id="KW-1185">Reference proteome</keyword>
<keyword evidence="2" id="KW-0812">Transmembrane</keyword>
<dbReference type="VEuPathDB" id="TriTrypDB:ADEAN_000935700"/>
<dbReference type="EMBL" id="LR877167">
    <property type="protein sequence ID" value="CAD2221822.1"/>
    <property type="molecule type" value="Genomic_DNA"/>
</dbReference>
<accession>A0A7G2CUA8</accession>
<protein>
    <submittedName>
        <fullName evidence="3">Uncharacterized protein</fullName>
    </submittedName>
</protein>